<dbReference type="EMBL" id="AKHW03001048">
    <property type="protein sequence ID" value="KYO43948.1"/>
    <property type="molecule type" value="Genomic_DNA"/>
</dbReference>
<reference evidence="2 3" key="1">
    <citation type="journal article" date="2012" name="Genome Biol.">
        <title>Sequencing three crocodilian genomes to illuminate the evolution of archosaurs and amniotes.</title>
        <authorList>
            <person name="St John J.A."/>
            <person name="Braun E.L."/>
            <person name="Isberg S.R."/>
            <person name="Miles L.G."/>
            <person name="Chong A.Y."/>
            <person name="Gongora J."/>
            <person name="Dalzell P."/>
            <person name="Moran C."/>
            <person name="Bed'hom B."/>
            <person name="Abzhanov A."/>
            <person name="Burgess S.C."/>
            <person name="Cooksey A.M."/>
            <person name="Castoe T.A."/>
            <person name="Crawford N.G."/>
            <person name="Densmore L.D."/>
            <person name="Drew J.C."/>
            <person name="Edwards S.V."/>
            <person name="Faircloth B.C."/>
            <person name="Fujita M.K."/>
            <person name="Greenwold M.J."/>
            <person name="Hoffmann F.G."/>
            <person name="Howard J.M."/>
            <person name="Iguchi T."/>
            <person name="Janes D.E."/>
            <person name="Khan S.Y."/>
            <person name="Kohno S."/>
            <person name="de Koning A.J."/>
            <person name="Lance S.L."/>
            <person name="McCarthy F.M."/>
            <person name="McCormack J.E."/>
            <person name="Merchant M.E."/>
            <person name="Peterson D.G."/>
            <person name="Pollock D.D."/>
            <person name="Pourmand N."/>
            <person name="Raney B.J."/>
            <person name="Roessler K.A."/>
            <person name="Sanford J.R."/>
            <person name="Sawyer R.H."/>
            <person name="Schmidt C.J."/>
            <person name="Triplett E.W."/>
            <person name="Tuberville T.D."/>
            <person name="Venegas-Anaya M."/>
            <person name="Howard J.T."/>
            <person name="Jarvis E.D."/>
            <person name="Guillette L.J.Jr."/>
            <person name="Glenn T.C."/>
            <person name="Green R.E."/>
            <person name="Ray D.A."/>
        </authorList>
    </citation>
    <scope>NUCLEOTIDE SEQUENCE [LARGE SCALE GENOMIC DNA]</scope>
    <source>
        <strain evidence="2">KSC_2009_1</strain>
    </source>
</reference>
<organism evidence="2 3">
    <name type="scientific">Alligator mississippiensis</name>
    <name type="common">American alligator</name>
    <dbReference type="NCBI Taxonomy" id="8496"/>
    <lineage>
        <taxon>Eukaryota</taxon>
        <taxon>Metazoa</taxon>
        <taxon>Chordata</taxon>
        <taxon>Craniata</taxon>
        <taxon>Vertebrata</taxon>
        <taxon>Euteleostomi</taxon>
        <taxon>Archelosauria</taxon>
        <taxon>Archosauria</taxon>
        <taxon>Crocodylia</taxon>
        <taxon>Alligatoridae</taxon>
        <taxon>Alligatorinae</taxon>
        <taxon>Alligator</taxon>
    </lineage>
</organism>
<comment type="caution">
    <text evidence="2">The sequence shown here is derived from an EMBL/GenBank/DDBJ whole genome shotgun (WGS) entry which is preliminary data.</text>
</comment>
<evidence type="ECO:0000313" key="2">
    <source>
        <dbReference type="EMBL" id="KYO43948.1"/>
    </source>
</evidence>
<dbReference type="AlphaFoldDB" id="A0A151P4H1"/>
<protein>
    <submittedName>
        <fullName evidence="2">Uncharacterized protein</fullName>
    </submittedName>
</protein>
<proteinExistence type="predicted"/>
<keyword evidence="3" id="KW-1185">Reference proteome</keyword>
<evidence type="ECO:0000256" key="1">
    <source>
        <dbReference type="SAM" id="MobiDB-lite"/>
    </source>
</evidence>
<gene>
    <name evidence="2" type="ORF">Y1Q_0013167</name>
</gene>
<dbReference type="Proteomes" id="UP000050525">
    <property type="component" value="Unassembled WGS sequence"/>
</dbReference>
<accession>A0A151P4H1</accession>
<name>A0A151P4H1_ALLMI</name>
<sequence length="90" mass="9694">MFFCSACSASRGQGHVEPRACSTALLRRMCKRSICSRRRTAENHVPAAASNDSCPTGTCCPLPLKSPPRTSGQETLPAQHLWPQAPNSPD</sequence>
<evidence type="ECO:0000313" key="3">
    <source>
        <dbReference type="Proteomes" id="UP000050525"/>
    </source>
</evidence>
<feature type="region of interest" description="Disordered" evidence="1">
    <location>
        <begin position="65"/>
        <end position="90"/>
    </location>
</feature>